<protein>
    <submittedName>
        <fullName evidence="3">Bifunctional oligoribonuclease/PAP phosphatase NrnA</fullName>
    </submittedName>
</protein>
<dbReference type="AlphaFoldDB" id="A0A832I4V8"/>
<dbReference type="Gene3D" id="3.90.1640.10">
    <property type="entry name" value="inorganic pyrophosphatase (n-terminal core)"/>
    <property type="match status" value="1"/>
</dbReference>
<dbReference type="PANTHER" id="PTHR47618">
    <property type="entry name" value="BIFUNCTIONAL OLIGORIBONUCLEASE AND PAP PHOSPHATASE NRNA"/>
    <property type="match status" value="1"/>
</dbReference>
<reference evidence="3" key="1">
    <citation type="journal article" date="2020" name="mSystems">
        <title>Genome- and Community-Level Interaction Insights into Carbon Utilization and Element Cycling Functions of Hydrothermarchaeota in Hydrothermal Sediment.</title>
        <authorList>
            <person name="Zhou Z."/>
            <person name="Liu Y."/>
            <person name="Xu W."/>
            <person name="Pan J."/>
            <person name="Luo Z.H."/>
            <person name="Li M."/>
        </authorList>
    </citation>
    <scope>NUCLEOTIDE SEQUENCE [LARGE SCALE GENOMIC DNA]</scope>
    <source>
        <strain evidence="3">SpSt-86</strain>
    </source>
</reference>
<dbReference type="Gene3D" id="3.10.310.30">
    <property type="match status" value="1"/>
</dbReference>
<dbReference type="InterPro" id="IPR003156">
    <property type="entry name" value="DHHA1_dom"/>
</dbReference>
<accession>A0A832I4V8</accession>
<dbReference type="InterPro" id="IPR038763">
    <property type="entry name" value="DHH_sf"/>
</dbReference>
<sequence length="326" mass="36140">MTKFLSVISQLISEDNILVLGHVMPDGDDISSVASLAEGLRRLGKKVRAAIDDQIPWYYKLFFAVDSIESFEQLQDFHPDLIVVVDCSSPDRVGRFQNLLKSSKLIVVDHHETNSMFGDLNFVDVTSASTAQIVYNMNKAMGVVYDPELATTNYLGLATDTGFFKYSNTDANVLKIAAELVELGAKPYFVASVILENKTPQQFKLLAKMIEHMKIEGELVYSWLSYEDYLSLGCNEDDSSGFVSELRSMKDIEVAILFTEFPKGEIHVSFRSKQWLNVSKIASALGGGGHARAAGCSYKNVELEKVIDEVLSLTREAMVGGRHEVG</sequence>
<proteinExistence type="predicted"/>
<gene>
    <name evidence="3" type="ORF">ENW55_03215</name>
</gene>
<feature type="domain" description="DDH" evidence="1">
    <location>
        <begin position="16"/>
        <end position="156"/>
    </location>
</feature>
<evidence type="ECO:0000313" key="3">
    <source>
        <dbReference type="EMBL" id="HGZ78978.1"/>
    </source>
</evidence>
<dbReference type="InterPro" id="IPR051319">
    <property type="entry name" value="Oligoribo/pAp-PDE_c-di-AMP_PDE"/>
</dbReference>
<dbReference type="EMBL" id="DTKQ01000025">
    <property type="protein sequence ID" value="HGZ78978.1"/>
    <property type="molecule type" value="Genomic_DNA"/>
</dbReference>
<evidence type="ECO:0000259" key="2">
    <source>
        <dbReference type="Pfam" id="PF02272"/>
    </source>
</evidence>
<evidence type="ECO:0000259" key="1">
    <source>
        <dbReference type="Pfam" id="PF01368"/>
    </source>
</evidence>
<dbReference type="GO" id="GO:0003676">
    <property type="term" value="F:nucleic acid binding"/>
    <property type="evidence" value="ECO:0007669"/>
    <property type="project" value="InterPro"/>
</dbReference>
<feature type="domain" description="DHHA1" evidence="2">
    <location>
        <begin position="231"/>
        <end position="316"/>
    </location>
</feature>
<comment type="caution">
    <text evidence="3">The sequence shown here is derived from an EMBL/GenBank/DDBJ whole genome shotgun (WGS) entry which is preliminary data.</text>
</comment>
<dbReference type="SUPFAM" id="SSF64182">
    <property type="entry name" value="DHH phosphoesterases"/>
    <property type="match status" value="1"/>
</dbReference>
<dbReference type="InterPro" id="IPR001667">
    <property type="entry name" value="DDH_dom"/>
</dbReference>
<dbReference type="Pfam" id="PF01368">
    <property type="entry name" value="DHH"/>
    <property type="match status" value="1"/>
</dbReference>
<organism evidence="3">
    <name type="scientific">Pseudothermotoga hypogea</name>
    <dbReference type="NCBI Taxonomy" id="57487"/>
    <lineage>
        <taxon>Bacteria</taxon>
        <taxon>Thermotogati</taxon>
        <taxon>Thermotogota</taxon>
        <taxon>Thermotogae</taxon>
        <taxon>Thermotogales</taxon>
        <taxon>Thermotogaceae</taxon>
        <taxon>Pseudothermotoga</taxon>
    </lineage>
</organism>
<name>A0A832I4V8_9THEM</name>
<dbReference type="Pfam" id="PF02272">
    <property type="entry name" value="DHHA1"/>
    <property type="match status" value="1"/>
</dbReference>
<dbReference type="PANTHER" id="PTHR47618:SF1">
    <property type="entry name" value="BIFUNCTIONAL OLIGORIBONUCLEASE AND PAP PHOSPHATASE NRNA"/>
    <property type="match status" value="1"/>
</dbReference>